<reference evidence="5" key="1">
    <citation type="submission" date="2023-02" db="EMBL/GenBank/DDBJ databases">
        <title>Colletotrichum kahawae CIFC_Que2 genome sequencing and assembly.</title>
        <authorList>
            <person name="Baroncelli R."/>
        </authorList>
    </citation>
    <scope>NUCLEOTIDE SEQUENCE</scope>
    <source>
        <strain evidence="5">CIFC_Que2</strain>
    </source>
</reference>
<feature type="chain" id="PRO_5042152590" description="FAD-binding PCMH-type domain-containing protein" evidence="3">
    <location>
        <begin position="24"/>
        <end position="587"/>
    </location>
</feature>
<dbReference type="GO" id="GO:0016491">
    <property type="term" value="F:oxidoreductase activity"/>
    <property type="evidence" value="ECO:0007669"/>
    <property type="project" value="UniProtKB-KW"/>
</dbReference>
<name>A0AAD9YRL0_COLKA</name>
<evidence type="ECO:0000259" key="4">
    <source>
        <dbReference type="PROSITE" id="PS51387"/>
    </source>
</evidence>
<dbReference type="GO" id="GO:0071949">
    <property type="term" value="F:FAD binding"/>
    <property type="evidence" value="ECO:0007669"/>
    <property type="project" value="InterPro"/>
</dbReference>
<proteinExistence type="inferred from homology"/>
<dbReference type="InterPro" id="IPR050432">
    <property type="entry name" value="FAD-linked_Oxidoreductases_BP"/>
</dbReference>
<dbReference type="PROSITE" id="PS51387">
    <property type="entry name" value="FAD_PCMH"/>
    <property type="match status" value="1"/>
</dbReference>
<dbReference type="InterPro" id="IPR036318">
    <property type="entry name" value="FAD-bd_PCMH-like_sf"/>
</dbReference>
<evidence type="ECO:0000256" key="1">
    <source>
        <dbReference type="ARBA" id="ARBA00005466"/>
    </source>
</evidence>
<dbReference type="PANTHER" id="PTHR13878">
    <property type="entry name" value="GULONOLACTONE OXIDASE"/>
    <property type="match status" value="1"/>
</dbReference>
<dbReference type="PANTHER" id="PTHR13878:SF91">
    <property type="entry name" value="FAD BINDING DOMAIN PROTEIN (AFU_ORTHOLOGUE AFUA_6G12070)-RELATED"/>
    <property type="match status" value="1"/>
</dbReference>
<sequence>MLFIKYALLGVACLSWATHGSESGNCKCTPLDNCWPQTSTWNALNASISGQLIAVQPVAVSCYSGPFFNNDTCTEVIANWDKCAWQAEQPAGMCQESDDLACAPVVPSAGDGQTCTLGNQPVYAVNATSPDHVAAGVRFAAENNIRLVIKTTGHDFLRRSQGFGSLEIWLRYQRTGIDFQETFQSGCTASNWTGSALRIGGGYQWSDVYAKAKENNVIVVGGGAPSIGAIGGWMSGGGFGPAAHQYGIGADQVLEADVALADGSVVTVNACQNSNVYTVIRSGGPGTYGVVVSATFKAYPMAGAVGHQISFGFSPDNKSNFLEAVAAVYASFPDMLDAGYTAFAFWSLSNSSLIGDAPPGYFHNAYMINRTLADAQAAFAPVREKLASLGISSQETWATYDDYWSLFWSVAGNDDPGFPIGAIYSRFFDKPSLQNDPKKLRGMLDVVAGEPDDVALHTIECMSGGKVWEDAKDPFSGVLPAWRTSYCLHAVHRVWPLDADDAFVSEVKHDVTYVKGRAMTALAPNTGTYMNEAGREDPDWKINSYGSNYAQNLETKHAVDPDGLFYCPTCVGSDEWAEDEAGRLCRT</sequence>
<dbReference type="Proteomes" id="UP001281614">
    <property type="component" value="Unassembled WGS sequence"/>
</dbReference>
<keyword evidence="6" id="KW-1185">Reference proteome</keyword>
<evidence type="ECO:0000256" key="3">
    <source>
        <dbReference type="SAM" id="SignalP"/>
    </source>
</evidence>
<dbReference type="Gene3D" id="3.30.465.10">
    <property type="match status" value="1"/>
</dbReference>
<evidence type="ECO:0000256" key="2">
    <source>
        <dbReference type="ARBA" id="ARBA00023002"/>
    </source>
</evidence>
<evidence type="ECO:0000313" key="5">
    <source>
        <dbReference type="EMBL" id="KAK2774464.1"/>
    </source>
</evidence>
<dbReference type="InterPro" id="IPR016166">
    <property type="entry name" value="FAD-bd_PCMH"/>
</dbReference>
<evidence type="ECO:0000313" key="6">
    <source>
        <dbReference type="Proteomes" id="UP001281614"/>
    </source>
</evidence>
<dbReference type="InterPro" id="IPR016169">
    <property type="entry name" value="FAD-bd_PCMH_sub2"/>
</dbReference>
<dbReference type="InterPro" id="IPR006094">
    <property type="entry name" value="Oxid_FAD_bind_N"/>
</dbReference>
<accession>A0AAD9YRL0</accession>
<gene>
    <name evidence="5" type="ORF">CKAH01_03697</name>
</gene>
<comment type="similarity">
    <text evidence="1">Belongs to the oxygen-dependent FAD-linked oxidoreductase family.</text>
</comment>
<protein>
    <recommendedName>
        <fullName evidence="4">FAD-binding PCMH-type domain-containing protein</fullName>
    </recommendedName>
</protein>
<feature type="signal peptide" evidence="3">
    <location>
        <begin position="1"/>
        <end position="23"/>
    </location>
</feature>
<dbReference type="AlphaFoldDB" id="A0AAD9YRL0"/>
<organism evidence="5 6">
    <name type="scientific">Colletotrichum kahawae</name>
    <name type="common">Coffee berry disease fungus</name>
    <dbReference type="NCBI Taxonomy" id="34407"/>
    <lineage>
        <taxon>Eukaryota</taxon>
        <taxon>Fungi</taxon>
        <taxon>Dikarya</taxon>
        <taxon>Ascomycota</taxon>
        <taxon>Pezizomycotina</taxon>
        <taxon>Sordariomycetes</taxon>
        <taxon>Hypocreomycetidae</taxon>
        <taxon>Glomerellales</taxon>
        <taxon>Glomerellaceae</taxon>
        <taxon>Colletotrichum</taxon>
        <taxon>Colletotrichum gloeosporioides species complex</taxon>
    </lineage>
</organism>
<feature type="domain" description="FAD-binding PCMH-type" evidence="4">
    <location>
        <begin position="117"/>
        <end position="301"/>
    </location>
</feature>
<keyword evidence="3" id="KW-0732">Signal</keyword>
<keyword evidence="2" id="KW-0560">Oxidoreductase</keyword>
<dbReference type="EMBL" id="VYYT01000046">
    <property type="protein sequence ID" value="KAK2774464.1"/>
    <property type="molecule type" value="Genomic_DNA"/>
</dbReference>
<dbReference type="Pfam" id="PF01565">
    <property type="entry name" value="FAD_binding_4"/>
    <property type="match status" value="1"/>
</dbReference>
<comment type="caution">
    <text evidence="5">The sequence shown here is derived from an EMBL/GenBank/DDBJ whole genome shotgun (WGS) entry which is preliminary data.</text>
</comment>
<dbReference type="SUPFAM" id="SSF56176">
    <property type="entry name" value="FAD-binding/transporter-associated domain-like"/>
    <property type="match status" value="1"/>
</dbReference>